<dbReference type="InterPro" id="IPR040919">
    <property type="entry name" value="Asparaginase_C"/>
</dbReference>
<dbReference type="SUPFAM" id="SSF53774">
    <property type="entry name" value="Glutaminase/Asparaginase"/>
    <property type="match status" value="1"/>
</dbReference>
<dbReference type="PROSITE" id="PS51732">
    <property type="entry name" value="ASN_GLN_ASE_3"/>
    <property type="match status" value="1"/>
</dbReference>
<dbReference type="EMBL" id="CP025614">
    <property type="protein sequence ID" value="AUN33761.1"/>
    <property type="molecule type" value="Genomic_DNA"/>
</dbReference>
<dbReference type="PANTHER" id="PTHR11707:SF28">
    <property type="entry name" value="60 KDA LYSOPHOSPHOLIPASE"/>
    <property type="match status" value="1"/>
</dbReference>
<sequence>MALFVLLTGATMAGLSDTTFLYLLGGTILALAGKSDAADSTALLRAAGISMGGPVTVRPLMSVGSQNLRLDDIRLLAADIKARHAEGVRAFVVAQGTDTMEETSFLLSLLAPAGATIIMTGSMRTADAPGAEGPGNLRDALIAARDLAGKRPGVLVAIAGELHDARLVRKMDSGRIAAFGSPGWGPVGSIITGRVRLAMTPLPAPGPYVWPVDQAAARVGLLTVAMDADPLSVLPYADDAWAGLVVEAMGSGHVPQTLAAPLAAIAATKPVLLVSRCPQGDTDGHGTYQGEGTAAWLIANGLIDAGSLDGRKARLLLTVLLAAGLDVRTQMTGWAGMGLV</sequence>
<dbReference type="InterPro" id="IPR027473">
    <property type="entry name" value="L-asparaginase_C"/>
</dbReference>
<geneLocation type="plasmid" evidence="1 2">
    <name>unnamed2</name>
</geneLocation>
<dbReference type="InterPro" id="IPR027474">
    <property type="entry name" value="L-asparaginase_N"/>
</dbReference>
<keyword evidence="1" id="KW-0614">Plasmid</keyword>
<dbReference type="Pfam" id="PF17763">
    <property type="entry name" value="Asparaginase_C"/>
    <property type="match status" value="1"/>
</dbReference>
<dbReference type="AlphaFoldDB" id="A0A2K9NL34"/>
<keyword evidence="2" id="KW-1185">Reference proteome</keyword>
<dbReference type="PRINTS" id="PR00139">
    <property type="entry name" value="ASNGLNASE"/>
</dbReference>
<dbReference type="PIRSF" id="PIRSF001220">
    <property type="entry name" value="L-ASNase_gatD"/>
    <property type="match status" value="1"/>
</dbReference>
<dbReference type="InterPro" id="IPR006034">
    <property type="entry name" value="Asparaginase/glutaminase-like"/>
</dbReference>
<dbReference type="SMART" id="SM00870">
    <property type="entry name" value="Asparaginase"/>
    <property type="match status" value="1"/>
</dbReference>
<reference evidence="1 2" key="1">
    <citation type="submission" date="2017-12" db="EMBL/GenBank/DDBJ databases">
        <title>Genomes of bacteria within cyanobacterial aggregates.</title>
        <authorList>
            <person name="Cai H."/>
        </authorList>
    </citation>
    <scope>NUCLEOTIDE SEQUENCE [LARGE SCALE GENOMIC DNA]</scope>
    <source>
        <strain evidence="1 2">TH16</strain>
        <plasmid evidence="1 2">unnamed2</plasmid>
    </source>
</reference>
<evidence type="ECO:0000313" key="2">
    <source>
        <dbReference type="Proteomes" id="UP000234752"/>
    </source>
</evidence>
<evidence type="ECO:0000313" key="1">
    <source>
        <dbReference type="EMBL" id="AUN33761.1"/>
    </source>
</evidence>
<gene>
    <name evidence="1" type="ORF">C0V82_25440</name>
</gene>
<accession>A0A2K9NL34</accession>
<dbReference type="Proteomes" id="UP000234752">
    <property type="component" value="Plasmid unnamed2"/>
</dbReference>
<dbReference type="PANTHER" id="PTHR11707">
    <property type="entry name" value="L-ASPARAGINASE"/>
    <property type="match status" value="1"/>
</dbReference>
<dbReference type="Pfam" id="PF00710">
    <property type="entry name" value="Asparaginase"/>
    <property type="match status" value="1"/>
</dbReference>
<protein>
    <submittedName>
        <fullName evidence="1">L-asparaginase</fullName>
    </submittedName>
</protein>
<dbReference type="PIRSF" id="PIRSF500176">
    <property type="entry name" value="L_ASNase"/>
    <property type="match status" value="1"/>
</dbReference>
<dbReference type="Gene3D" id="3.40.50.1170">
    <property type="entry name" value="L-asparaginase, N-terminal domain"/>
    <property type="match status" value="1"/>
</dbReference>
<proteinExistence type="predicted"/>
<dbReference type="InterPro" id="IPR037152">
    <property type="entry name" value="L-asparaginase_N_sf"/>
</dbReference>
<dbReference type="InterPro" id="IPR036152">
    <property type="entry name" value="Asp/glu_Ase-like_sf"/>
</dbReference>
<dbReference type="Gene3D" id="3.40.50.40">
    <property type="match status" value="1"/>
</dbReference>
<name>A0A2K9NL34_9PROT</name>
<organism evidence="1 2">
    <name type="scientific">Niveispirillum cyanobacteriorum</name>
    <dbReference type="NCBI Taxonomy" id="1612173"/>
    <lineage>
        <taxon>Bacteria</taxon>
        <taxon>Pseudomonadati</taxon>
        <taxon>Pseudomonadota</taxon>
        <taxon>Alphaproteobacteria</taxon>
        <taxon>Rhodospirillales</taxon>
        <taxon>Azospirillaceae</taxon>
        <taxon>Niveispirillum</taxon>
    </lineage>
</organism>
<dbReference type="KEGG" id="ncb:C0V82_25440"/>
<dbReference type="GO" id="GO:0004067">
    <property type="term" value="F:asparaginase activity"/>
    <property type="evidence" value="ECO:0007669"/>
    <property type="project" value="UniProtKB-UniRule"/>
</dbReference>